<proteinExistence type="predicted"/>
<dbReference type="PROSITE" id="PS50003">
    <property type="entry name" value="PH_DOMAIN"/>
    <property type="match status" value="1"/>
</dbReference>
<gene>
    <name evidence="3" type="ORF">CTEN210_04884</name>
</gene>
<reference evidence="3 4" key="1">
    <citation type="journal article" date="2021" name="Sci. Rep.">
        <title>The genome of the diatom Chaetoceros tenuissimus carries an ancient integrated fragment of an extant virus.</title>
        <authorList>
            <person name="Hongo Y."/>
            <person name="Kimura K."/>
            <person name="Takaki Y."/>
            <person name="Yoshida Y."/>
            <person name="Baba S."/>
            <person name="Kobayashi G."/>
            <person name="Nagasaki K."/>
            <person name="Hano T."/>
            <person name="Tomaru Y."/>
        </authorList>
    </citation>
    <scope>NUCLEOTIDE SEQUENCE [LARGE SCALE GENOMIC DNA]</scope>
    <source>
        <strain evidence="3 4">NIES-3715</strain>
    </source>
</reference>
<organism evidence="3 4">
    <name type="scientific">Chaetoceros tenuissimus</name>
    <dbReference type="NCBI Taxonomy" id="426638"/>
    <lineage>
        <taxon>Eukaryota</taxon>
        <taxon>Sar</taxon>
        <taxon>Stramenopiles</taxon>
        <taxon>Ochrophyta</taxon>
        <taxon>Bacillariophyta</taxon>
        <taxon>Coscinodiscophyceae</taxon>
        <taxon>Chaetocerotophycidae</taxon>
        <taxon>Chaetocerotales</taxon>
        <taxon>Chaetocerotaceae</taxon>
        <taxon>Chaetoceros</taxon>
    </lineage>
</organism>
<protein>
    <recommendedName>
        <fullName evidence="2">PH domain-containing protein</fullName>
    </recommendedName>
</protein>
<dbReference type="SUPFAM" id="SSF50729">
    <property type="entry name" value="PH domain-like"/>
    <property type="match status" value="1"/>
</dbReference>
<sequence>MEDFVVYFDPALLRADGTRAEVPITNADLPLEYEYSDDENDDEATFISNSSLSVAEDDIKTSPKATSGRAPVLPLSPQRKLIIDEFESPSTSSENDAYISFKRPITPSRTPPKNPPLSTIEDEANFSPETASSEKSSSLLQTFTSSLWSTTAAPDKDSTNTKAATNLHSEAKVEKIKLQDELQKGNIQFTIEKCLMEDWLYKLGSGKDMFRSKSWKARWCRLVLANVEHEEYQDIPVPLLLVSWHSSVSKPSTILVLEQKNASAVNAAPLVNGQILGQCNDSDPTYQYRFDIAFNEKVDEDDSSGSSDVRTFAVKTSEQRDDWVYELNDVIFHYDAKREERQKRILTSKNYLPLPPTIPRRFSSSNIHKISDSKKPFGINEGRNIGLRQESLLEGLDLVQ</sequence>
<dbReference type="Proteomes" id="UP001054902">
    <property type="component" value="Unassembled WGS sequence"/>
</dbReference>
<evidence type="ECO:0000259" key="2">
    <source>
        <dbReference type="PROSITE" id="PS50003"/>
    </source>
</evidence>
<dbReference type="InterPro" id="IPR001849">
    <property type="entry name" value="PH_domain"/>
</dbReference>
<feature type="region of interest" description="Disordered" evidence="1">
    <location>
        <begin position="102"/>
        <end position="136"/>
    </location>
</feature>
<evidence type="ECO:0000313" key="3">
    <source>
        <dbReference type="EMBL" id="GFH48408.1"/>
    </source>
</evidence>
<dbReference type="EMBL" id="BLLK01000027">
    <property type="protein sequence ID" value="GFH48408.1"/>
    <property type="molecule type" value="Genomic_DNA"/>
</dbReference>
<accession>A0AAD3H370</accession>
<feature type="compositionally biased region" description="Low complexity" evidence="1">
    <location>
        <begin position="127"/>
        <end position="136"/>
    </location>
</feature>
<comment type="caution">
    <text evidence="3">The sequence shown here is derived from an EMBL/GenBank/DDBJ whole genome shotgun (WGS) entry which is preliminary data.</text>
</comment>
<dbReference type="AlphaFoldDB" id="A0AAD3H370"/>
<name>A0AAD3H370_9STRA</name>
<keyword evidence="4" id="KW-1185">Reference proteome</keyword>
<evidence type="ECO:0000313" key="4">
    <source>
        <dbReference type="Proteomes" id="UP001054902"/>
    </source>
</evidence>
<feature type="domain" description="PH" evidence="2">
    <location>
        <begin position="193"/>
        <end position="332"/>
    </location>
</feature>
<dbReference type="InterPro" id="IPR011993">
    <property type="entry name" value="PH-like_dom_sf"/>
</dbReference>
<evidence type="ECO:0000256" key="1">
    <source>
        <dbReference type="SAM" id="MobiDB-lite"/>
    </source>
</evidence>
<dbReference type="SMART" id="SM00233">
    <property type="entry name" value="PH"/>
    <property type="match status" value="1"/>
</dbReference>
<dbReference type="Gene3D" id="2.30.29.30">
    <property type="entry name" value="Pleckstrin-homology domain (PH domain)/Phosphotyrosine-binding domain (PTB)"/>
    <property type="match status" value="1"/>
</dbReference>